<accession>A0AC34RQ52</accession>
<proteinExistence type="predicted"/>
<dbReference type="WBParaSite" id="JU765_v2.g8843.t1">
    <property type="protein sequence ID" value="JU765_v2.g8843.t1"/>
    <property type="gene ID" value="JU765_v2.g8843"/>
</dbReference>
<reference evidence="2" key="1">
    <citation type="submission" date="2022-11" db="UniProtKB">
        <authorList>
            <consortium name="WormBaseParasite"/>
        </authorList>
    </citation>
    <scope>IDENTIFICATION</scope>
</reference>
<evidence type="ECO:0000313" key="1">
    <source>
        <dbReference type="Proteomes" id="UP000887576"/>
    </source>
</evidence>
<organism evidence="1 2">
    <name type="scientific">Panagrolaimus sp. JU765</name>
    <dbReference type="NCBI Taxonomy" id="591449"/>
    <lineage>
        <taxon>Eukaryota</taxon>
        <taxon>Metazoa</taxon>
        <taxon>Ecdysozoa</taxon>
        <taxon>Nematoda</taxon>
        <taxon>Chromadorea</taxon>
        <taxon>Rhabditida</taxon>
        <taxon>Tylenchina</taxon>
        <taxon>Panagrolaimomorpha</taxon>
        <taxon>Panagrolaimoidea</taxon>
        <taxon>Panagrolaimidae</taxon>
        <taxon>Panagrolaimus</taxon>
    </lineage>
</organism>
<sequence>MQAMMQHQVYPQIKNEPECRDSYNFVTEYFREDFNRSQQLPMTTCGPYDSQYIPNSEVFNPNFQQNYNHHLEFYVPQVSTSNHFSTPYTHPHTIPRQSSTSSAHSMSSNSSFEQHHSPNGCASTATTATLLEEAEIAKVLPKHVRDKVFNPPSAANPQNYARSARRNRSELNEKRNHRCDHPGCDKVYTKSSHLKAHRRLHTGEKPYVCEVPNCGWTFARSDELTRHYRKHTGAKPFKCQECGRGFARSDHLQLHMKRHNPRPNRAPGSSSNSPSPPCPPFNQVQAFPIMMGQHMGY</sequence>
<dbReference type="Proteomes" id="UP000887576">
    <property type="component" value="Unplaced"/>
</dbReference>
<evidence type="ECO:0000313" key="2">
    <source>
        <dbReference type="WBParaSite" id="JU765_v2.g8843.t1"/>
    </source>
</evidence>
<protein>
    <submittedName>
        <fullName evidence="2">C2H2-type domain-containing protein</fullName>
    </submittedName>
</protein>
<name>A0AC34RQ52_9BILA</name>